<dbReference type="Pfam" id="PF04055">
    <property type="entry name" value="Radical_SAM"/>
    <property type="match status" value="1"/>
</dbReference>
<feature type="binding site" evidence="8">
    <location>
        <position position="33"/>
    </location>
    <ligand>
        <name>[4Fe-4S] cluster</name>
        <dbReference type="ChEBI" id="CHEBI:49883"/>
        <note>4Fe-4S-S-AdoMet</note>
    </ligand>
</feature>
<comment type="cofactor">
    <cofactor evidence="8">
        <name>Mg(2+)</name>
        <dbReference type="ChEBI" id="CHEBI:18420"/>
    </cofactor>
</comment>
<comment type="subunit">
    <text evidence="8">Homodimer.</text>
</comment>
<feature type="binding site" evidence="8">
    <location>
        <position position="26"/>
    </location>
    <ligand>
        <name>[4Fe-4S] cluster</name>
        <dbReference type="ChEBI" id="CHEBI:49883"/>
        <note>4Fe-4S-S-AdoMet</note>
    </ligand>
</feature>
<dbReference type="PROSITE" id="PS51918">
    <property type="entry name" value="RADICAL_SAM"/>
    <property type="match status" value="1"/>
</dbReference>
<evidence type="ECO:0000256" key="8">
    <source>
        <dbReference type="HAMAP-Rule" id="MF_00917"/>
    </source>
</evidence>
<sequence>MERFYTIQGEGLYQGRAAYFIRLGGCDVGCHWCDVKDSWDADKHPQLTIDNIVSEAASYPGRIAVITGGEPLLHQLDGLTKALHKQGFRTHMETSGSSPLSGNWDWITLSPKKFKAPLPEVCKAASELKVVIFNKSDFAWAEKHAAMVGKNCRLYLQPEWSKSAEMLPLIIDYIKDNPQWQLSLQVHKYINVP</sequence>
<dbReference type="InterPro" id="IPR013785">
    <property type="entry name" value="Aldolase_TIM"/>
</dbReference>
<comment type="caution">
    <text evidence="8">Lacks conserved residue(s) required for the propagation of feature annotation.</text>
</comment>
<comment type="caution">
    <text evidence="10">The sequence shown here is derived from an EMBL/GenBank/DDBJ whole genome shotgun (WGS) entry which is preliminary data.</text>
</comment>
<evidence type="ECO:0000256" key="3">
    <source>
        <dbReference type="ARBA" id="ARBA00022723"/>
    </source>
</evidence>
<evidence type="ECO:0000259" key="9">
    <source>
        <dbReference type="PROSITE" id="PS51918"/>
    </source>
</evidence>
<feature type="binding site" evidence="8">
    <location>
        <position position="22"/>
    </location>
    <ligand>
        <name>substrate</name>
    </ligand>
</feature>
<reference evidence="10 11" key="1">
    <citation type="submission" date="2018-06" db="EMBL/GenBank/DDBJ databases">
        <title>Genomic Encyclopedia of Archaeal and Bacterial Type Strains, Phase II (KMG-II): from individual species to whole genera.</title>
        <authorList>
            <person name="Goeker M."/>
        </authorList>
    </citation>
    <scope>NUCLEOTIDE SEQUENCE [LARGE SCALE GENOMIC DNA]</scope>
    <source>
        <strain evidence="10 11">DSM 29821</strain>
    </source>
</reference>
<name>A0A327VM61_9BACT</name>
<feature type="binding site" evidence="8">
    <location>
        <position position="67"/>
    </location>
    <ligand>
        <name>substrate</name>
    </ligand>
</feature>
<dbReference type="Gene3D" id="3.20.20.70">
    <property type="entry name" value="Aldolase class I"/>
    <property type="match status" value="1"/>
</dbReference>
<keyword evidence="1 8" id="KW-0004">4Fe-4S</keyword>
<dbReference type="HAMAP" id="MF_00917">
    <property type="entry name" value="QueE"/>
    <property type="match status" value="1"/>
</dbReference>
<dbReference type="PANTHER" id="PTHR42836:SF1">
    <property type="entry name" value="7-CARBOXY-7-DEAZAGUANINE SYNTHASE"/>
    <property type="match status" value="1"/>
</dbReference>
<evidence type="ECO:0000256" key="6">
    <source>
        <dbReference type="ARBA" id="ARBA00023014"/>
    </source>
</evidence>
<dbReference type="PIRSF" id="PIRSF000370">
    <property type="entry name" value="QueE"/>
    <property type="match status" value="1"/>
</dbReference>
<gene>
    <name evidence="8" type="primary">queE</name>
    <name evidence="10" type="ORF">CLV59_11118</name>
</gene>
<comment type="function">
    <text evidence="8">Catalyzes the complex heterocyclic radical-mediated conversion of 6-carboxy-5,6,7,8-tetrahydropterin (CPH4) to 7-carboxy-7-deazaguanine (CDG), a step common to the biosynthetic pathways of all 7-deazapurine-containing compounds.</text>
</comment>
<comment type="catalytic activity">
    <reaction evidence="8">
        <text>6-carboxy-5,6,7,8-tetrahydropterin + H(+) = 7-carboxy-7-carbaguanine + NH4(+)</text>
        <dbReference type="Rhea" id="RHEA:27974"/>
        <dbReference type="ChEBI" id="CHEBI:15378"/>
        <dbReference type="ChEBI" id="CHEBI:28938"/>
        <dbReference type="ChEBI" id="CHEBI:61032"/>
        <dbReference type="ChEBI" id="CHEBI:61036"/>
        <dbReference type="EC" id="4.3.99.3"/>
    </reaction>
</comment>
<dbReference type="InterPro" id="IPR024924">
    <property type="entry name" value="7-CO-7-deazaguanine_synth-like"/>
</dbReference>
<proteinExistence type="inferred from homology"/>
<feature type="binding site" evidence="8">
    <location>
        <position position="30"/>
    </location>
    <ligand>
        <name>[4Fe-4S] cluster</name>
        <dbReference type="ChEBI" id="CHEBI:49883"/>
        <note>4Fe-4S-S-AdoMet</note>
    </ligand>
</feature>
<feature type="binding site" evidence="8">
    <location>
        <position position="193"/>
    </location>
    <ligand>
        <name>substrate</name>
    </ligand>
</feature>
<dbReference type="UniPathway" id="UPA00391"/>
<dbReference type="EMBL" id="QLMA01000011">
    <property type="protein sequence ID" value="RAJ73899.1"/>
    <property type="molecule type" value="Genomic_DNA"/>
</dbReference>
<dbReference type="GO" id="GO:0051539">
    <property type="term" value="F:4 iron, 4 sulfur cluster binding"/>
    <property type="evidence" value="ECO:0007669"/>
    <property type="project" value="UniProtKB-UniRule"/>
</dbReference>
<keyword evidence="6 8" id="KW-0411">Iron-sulfur</keyword>
<feature type="binding site" evidence="8">
    <location>
        <begin position="7"/>
        <end position="9"/>
    </location>
    <ligand>
        <name>substrate</name>
    </ligand>
</feature>
<dbReference type="SUPFAM" id="SSF102114">
    <property type="entry name" value="Radical SAM enzymes"/>
    <property type="match status" value="1"/>
</dbReference>
<evidence type="ECO:0000256" key="2">
    <source>
        <dbReference type="ARBA" id="ARBA00022691"/>
    </source>
</evidence>
<dbReference type="GO" id="GO:0000287">
    <property type="term" value="F:magnesium ion binding"/>
    <property type="evidence" value="ECO:0007669"/>
    <property type="project" value="UniProtKB-UniRule"/>
</dbReference>
<keyword evidence="3 8" id="KW-0479">Metal-binding</keyword>
<dbReference type="GO" id="GO:1904047">
    <property type="term" value="F:S-adenosyl-L-methionine binding"/>
    <property type="evidence" value="ECO:0007669"/>
    <property type="project" value="UniProtKB-UniRule"/>
</dbReference>
<evidence type="ECO:0000256" key="1">
    <source>
        <dbReference type="ARBA" id="ARBA00022485"/>
    </source>
</evidence>
<feature type="binding site" evidence="8">
    <location>
        <begin position="110"/>
        <end position="112"/>
    </location>
    <ligand>
        <name>S-adenosyl-L-methionine</name>
        <dbReference type="ChEBI" id="CHEBI:59789"/>
    </ligand>
</feature>
<comment type="pathway">
    <text evidence="8">Purine metabolism; 7-cyano-7-deazaguanine biosynthesis.</text>
</comment>
<keyword evidence="7 8" id="KW-0456">Lyase</keyword>
<protein>
    <recommendedName>
        <fullName evidence="8">7-carboxy-7-deazaguanine synthase</fullName>
        <shortName evidence="8">CDG synthase</shortName>
        <ecNumber evidence="8">4.3.99.3</ecNumber>
    </recommendedName>
    <alternativeName>
        <fullName evidence="8">Queuosine biosynthesis protein QueE</fullName>
    </alternativeName>
</protein>
<keyword evidence="5 8" id="KW-0408">Iron</keyword>
<organism evidence="10 11">
    <name type="scientific">Chitinophaga dinghuensis</name>
    <dbReference type="NCBI Taxonomy" id="1539050"/>
    <lineage>
        <taxon>Bacteria</taxon>
        <taxon>Pseudomonadati</taxon>
        <taxon>Bacteroidota</taxon>
        <taxon>Chitinophagia</taxon>
        <taxon>Chitinophagales</taxon>
        <taxon>Chitinophagaceae</taxon>
        <taxon>Chitinophaga</taxon>
    </lineage>
</organism>
<feature type="binding site" evidence="8">
    <location>
        <begin position="32"/>
        <end position="34"/>
    </location>
    <ligand>
        <name>S-adenosyl-L-methionine</name>
        <dbReference type="ChEBI" id="CHEBI:59789"/>
    </ligand>
</feature>
<dbReference type="RefSeq" id="WP_233180585.1">
    <property type="nucleotide sequence ID" value="NZ_QLMA01000011.1"/>
</dbReference>
<comment type="cofactor">
    <cofactor evidence="8">
        <name>[4Fe-4S] cluster</name>
        <dbReference type="ChEBI" id="CHEBI:49883"/>
    </cofactor>
    <text evidence="8">Binds 1 [4Fe-4S] cluster. The cluster is coordinated with 3 cysteines and an exchangeable S-adenosyl-L-methionine.</text>
</comment>
<comment type="similarity">
    <text evidence="8">Belongs to the radical SAM superfamily. 7-carboxy-7-deazaguanine synthase family.</text>
</comment>
<dbReference type="SFLD" id="SFLDS00029">
    <property type="entry name" value="Radical_SAM"/>
    <property type="match status" value="1"/>
</dbReference>
<accession>A0A327VM61</accession>
<feature type="domain" description="Radical SAM core" evidence="9">
    <location>
        <begin position="13"/>
        <end position="193"/>
    </location>
</feature>
<keyword evidence="11" id="KW-1185">Reference proteome</keyword>
<keyword evidence="8" id="KW-0671">Queuosine biosynthesis</keyword>
<dbReference type="InterPro" id="IPR058240">
    <property type="entry name" value="rSAM_sf"/>
</dbReference>
<evidence type="ECO:0000256" key="5">
    <source>
        <dbReference type="ARBA" id="ARBA00023004"/>
    </source>
</evidence>
<dbReference type="Proteomes" id="UP000249819">
    <property type="component" value="Unassembled WGS sequence"/>
</dbReference>
<dbReference type="PANTHER" id="PTHR42836">
    <property type="entry name" value="7-CARBOXY-7-DEAZAGUANINE SYNTHASE"/>
    <property type="match status" value="1"/>
</dbReference>
<keyword evidence="2 8" id="KW-0949">S-adenosyl-L-methionine</keyword>
<feature type="binding site" evidence="8">
    <location>
        <position position="69"/>
    </location>
    <ligand>
        <name>S-adenosyl-L-methionine</name>
        <dbReference type="ChEBI" id="CHEBI:59789"/>
    </ligand>
</feature>
<evidence type="ECO:0000313" key="10">
    <source>
        <dbReference type="EMBL" id="RAJ73899.1"/>
    </source>
</evidence>
<evidence type="ECO:0000313" key="11">
    <source>
        <dbReference type="Proteomes" id="UP000249819"/>
    </source>
</evidence>
<comment type="cofactor">
    <cofactor evidence="8">
        <name>S-adenosyl-L-methionine</name>
        <dbReference type="ChEBI" id="CHEBI:59789"/>
    </cofactor>
    <text evidence="8">Binds 1 S-adenosyl-L-methionine per subunit.</text>
</comment>
<dbReference type="CDD" id="cd01335">
    <property type="entry name" value="Radical_SAM"/>
    <property type="match status" value="1"/>
</dbReference>
<dbReference type="EC" id="4.3.99.3" evidence="8"/>
<keyword evidence="4 8" id="KW-0460">Magnesium</keyword>
<evidence type="ECO:0000256" key="4">
    <source>
        <dbReference type="ARBA" id="ARBA00022842"/>
    </source>
</evidence>
<dbReference type="GO" id="GO:0016840">
    <property type="term" value="F:carbon-nitrogen lyase activity"/>
    <property type="evidence" value="ECO:0007669"/>
    <property type="project" value="UniProtKB-UniRule"/>
</dbReference>
<evidence type="ECO:0000256" key="7">
    <source>
        <dbReference type="ARBA" id="ARBA00023239"/>
    </source>
</evidence>
<dbReference type="GO" id="GO:0008616">
    <property type="term" value="P:tRNA queuosine(34) biosynthetic process"/>
    <property type="evidence" value="ECO:0007669"/>
    <property type="project" value="UniProtKB-UniRule"/>
</dbReference>
<dbReference type="AlphaFoldDB" id="A0A327VM61"/>
<dbReference type="InterPro" id="IPR007197">
    <property type="entry name" value="rSAM"/>
</dbReference>